<feature type="non-terminal residue" evidence="3">
    <location>
        <position position="415"/>
    </location>
</feature>
<sequence>APSRSATPSAAEYPQFTSQQATAEDLLKSQTVGLVNLSDFRKRRAEALLQREKEEEEKALGQSTGSAPGSGTTTPAADCGSTPRPAKKKRKNNLQRGKLSFGLDEEEEAGNGDGTSAVPTPARSKSNTPAAVVVDDDADEASATAPTSDVKESSTAPKKRLGPNANVSVAPKVMTKSALLREAQAREQLRKEFLVTQEAVKATEFAIPFIFYDGTHMPGGVCKMKKGDPVWLFLDKARKMGAQLGVGGNLGGSTVKRDSDKNRREWARVSVDDLLLVRGDIIIPHRYDFYYFMLHASHGFHGPIFPHSATPTPFTPSLTSLTSQQSPSYTNSSTYDPLARDHKQQKADKLAAEAAIDPKLEGFDEDPEMTKVVDRRWYDRNKHIFPASRWEEFDPEKDYKQGVRKDGQGNAFFFS</sequence>
<evidence type="ECO:0000313" key="4">
    <source>
        <dbReference type="Proteomes" id="UP000799776"/>
    </source>
</evidence>
<accession>A0A9P4LT42</accession>
<dbReference type="GO" id="GO:0005634">
    <property type="term" value="C:nucleus"/>
    <property type="evidence" value="ECO:0007669"/>
    <property type="project" value="InterPro"/>
</dbReference>
<feature type="domain" description="FAM50A/XAP5 C-terminal" evidence="2">
    <location>
        <begin position="203"/>
        <end position="403"/>
    </location>
</feature>
<dbReference type="InterPro" id="IPR048337">
    <property type="entry name" value="FAM50A/XAP5_C"/>
</dbReference>
<evidence type="ECO:0000256" key="1">
    <source>
        <dbReference type="SAM" id="MobiDB-lite"/>
    </source>
</evidence>
<evidence type="ECO:0000313" key="3">
    <source>
        <dbReference type="EMBL" id="KAF2085170.1"/>
    </source>
</evidence>
<dbReference type="PANTHER" id="PTHR12722:SF0">
    <property type="entry name" value="PROTEIN FAM50A"/>
    <property type="match status" value="1"/>
</dbReference>
<dbReference type="PANTHER" id="PTHR12722">
    <property type="entry name" value="XAP-5 PROTEIN-RELATED"/>
    <property type="match status" value="1"/>
</dbReference>
<dbReference type="InterPro" id="IPR007005">
    <property type="entry name" value="XAP5"/>
</dbReference>
<dbReference type="Proteomes" id="UP000799776">
    <property type="component" value="Unassembled WGS sequence"/>
</dbReference>
<dbReference type="OrthoDB" id="1562195at2759"/>
<proteinExistence type="predicted"/>
<evidence type="ECO:0000259" key="2">
    <source>
        <dbReference type="Pfam" id="PF04921"/>
    </source>
</evidence>
<organism evidence="3 4">
    <name type="scientific">Saccharata proteae CBS 121410</name>
    <dbReference type="NCBI Taxonomy" id="1314787"/>
    <lineage>
        <taxon>Eukaryota</taxon>
        <taxon>Fungi</taxon>
        <taxon>Dikarya</taxon>
        <taxon>Ascomycota</taxon>
        <taxon>Pezizomycotina</taxon>
        <taxon>Dothideomycetes</taxon>
        <taxon>Dothideomycetes incertae sedis</taxon>
        <taxon>Botryosphaeriales</taxon>
        <taxon>Saccharataceae</taxon>
        <taxon>Saccharata</taxon>
    </lineage>
</organism>
<dbReference type="GO" id="GO:0006325">
    <property type="term" value="P:chromatin organization"/>
    <property type="evidence" value="ECO:0007669"/>
    <property type="project" value="TreeGrafter"/>
</dbReference>
<feature type="region of interest" description="Disordered" evidence="1">
    <location>
        <begin position="48"/>
        <end position="166"/>
    </location>
</feature>
<feature type="non-terminal residue" evidence="3">
    <location>
        <position position="1"/>
    </location>
</feature>
<name>A0A9P4LT42_9PEZI</name>
<feature type="compositionally biased region" description="Basic and acidic residues" evidence="1">
    <location>
        <begin position="48"/>
        <end position="59"/>
    </location>
</feature>
<feature type="compositionally biased region" description="Low complexity" evidence="1">
    <location>
        <begin position="63"/>
        <end position="77"/>
    </location>
</feature>
<reference evidence="3" key="1">
    <citation type="journal article" date="2020" name="Stud. Mycol.">
        <title>101 Dothideomycetes genomes: a test case for predicting lifestyles and emergence of pathogens.</title>
        <authorList>
            <person name="Haridas S."/>
            <person name="Albert R."/>
            <person name="Binder M."/>
            <person name="Bloem J."/>
            <person name="Labutti K."/>
            <person name="Salamov A."/>
            <person name="Andreopoulos B."/>
            <person name="Baker S."/>
            <person name="Barry K."/>
            <person name="Bills G."/>
            <person name="Bluhm B."/>
            <person name="Cannon C."/>
            <person name="Castanera R."/>
            <person name="Culley D."/>
            <person name="Daum C."/>
            <person name="Ezra D."/>
            <person name="Gonzalez J."/>
            <person name="Henrissat B."/>
            <person name="Kuo A."/>
            <person name="Liang C."/>
            <person name="Lipzen A."/>
            <person name="Lutzoni F."/>
            <person name="Magnuson J."/>
            <person name="Mondo S."/>
            <person name="Nolan M."/>
            <person name="Ohm R."/>
            <person name="Pangilinan J."/>
            <person name="Park H.-J."/>
            <person name="Ramirez L."/>
            <person name="Alfaro M."/>
            <person name="Sun H."/>
            <person name="Tritt A."/>
            <person name="Yoshinaga Y."/>
            <person name="Zwiers L.-H."/>
            <person name="Turgeon B."/>
            <person name="Goodwin S."/>
            <person name="Spatafora J."/>
            <person name="Crous P."/>
            <person name="Grigoriev I."/>
        </authorList>
    </citation>
    <scope>NUCLEOTIDE SEQUENCE</scope>
    <source>
        <strain evidence="3">CBS 121410</strain>
    </source>
</reference>
<keyword evidence="4" id="KW-1185">Reference proteome</keyword>
<dbReference type="Pfam" id="PF04921">
    <property type="entry name" value="XAP5"/>
    <property type="match status" value="1"/>
</dbReference>
<dbReference type="EMBL" id="ML978733">
    <property type="protein sequence ID" value="KAF2085170.1"/>
    <property type="molecule type" value="Genomic_DNA"/>
</dbReference>
<comment type="caution">
    <text evidence="3">The sequence shown here is derived from an EMBL/GenBank/DDBJ whole genome shotgun (WGS) entry which is preliminary data.</text>
</comment>
<feature type="region of interest" description="Disordered" evidence="1">
    <location>
        <begin position="316"/>
        <end position="336"/>
    </location>
</feature>
<feature type="compositionally biased region" description="Low complexity" evidence="1">
    <location>
        <begin position="316"/>
        <end position="328"/>
    </location>
</feature>
<gene>
    <name evidence="3" type="ORF">K490DRAFT_13633</name>
</gene>
<dbReference type="AlphaFoldDB" id="A0A9P4LT42"/>
<protein>
    <submittedName>
        <fullName evidence="3">XAP5-domain-containing protein</fullName>
    </submittedName>
</protein>